<accession>A0A923L8Z2</accession>
<feature type="binding site" evidence="8">
    <location>
        <position position="240"/>
    </location>
    <ligand>
        <name>NADP(+)</name>
        <dbReference type="ChEBI" id="CHEBI:58349"/>
    </ligand>
</feature>
<comment type="catalytic activity">
    <reaction evidence="7 8">
        <text>shikimate + NADP(+) = 3-dehydroshikimate + NADPH + H(+)</text>
        <dbReference type="Rhea" id="RHEA:17737"/>
        <dbReference type="ChEBI" id="CHEBI:15378"/>
        <dbReference type="ChEBI" id="CHEBI:16630"/>
        <dbReference type="ChEBI" id="CHEBI:36208"/>
        <dbReference type="ChEBI" id="CHEBI:57783"/>
        <dbReference type="ChEBI" id="CHEBI:58349"/>
        <dbReference type="EC" id="1.1.1.25"/>
    </reaction>
</comment>
<dbReference type="InterPro" id="IPR011342">
    <property type="entry name" value="Shikimate_DH"/>
</dbReference>
<feature type="binding site" evidence="8">
    <location>
        <position position="247"/>
    </location>
    <ligand>
        <name>shikimate</name>
        <dbReference type="ChEBI" id="CHEBI:36208"/>
    </ligand>
</feature>
<feature type="binding site" evidence="8">
    <location>
        <position position="217"/>
    </location>
    <ligand>
        <name>NADP(+)</name>
        <dbReference type="ChEBI" id="CHEBI:58349"/>
    </ligand>
</feature>
<dbReference type="InterPro" id="IPR006151">
    <property type="entry name" value="Shikm_DH/Glu-tRNA_Rdtase"/>
</dbReference>
<dbReference type="GO" id="GO:0019632">
    <property type="term" value="P:shikimate metabolic process"/>
    <property type="evidence" value="ECO:0007669"/>
    <property type="project" value="InterPro"/>
</dbReference>
<dbReference type="InterPro" id="IPR013708">
    <property type="entry name" value="Shikimate_DH-bd_N"/>
</dbReference>
<keyword evidence="3 8" id="KW-0028">Amino-acid biosynthesis</keyword>
<organism evidence="12 13">
    <name type="scientific">Ornithinibacillus hominis</name>
    <dbReference type="NCBI Taxonomy" id="2763055"/>
    <lineage>
        <taxon>Bacteria</taxon>
        <taxon>Bacillati</taxon>
        <taxon>Bacillota</taxon>
        <taxon>Bacilli</taxon>
        <taxon>Bacillales</taxon>
        <taxon>Bacillaceae</taxon>
        <taxon>Ornithinibacillus</taxon>
    </lineage>
</organism>
<evidence type="ECO:0000259" key="10">
    <source>
        <dbReference type="Pfam" id="PF08501"/>
    </source>
</evidence>
<evidence type="ECO:0000313" key="13">
    <source>
        <dbReference type="Proteomes" id="UP000637359"/>
    </source>
</evidence>
<comment type="caution">
    <text evidence="12">The sequence shown here is derived from an EMBL/GenBank/DDBJ whole genome shotgun (WGS) entry which is preliminary data.</text>
</comment>
<dbReference type="EMBL" id="JACOOL010000021">
    <property type="protein sequence ID" value="MBC5638772.1"/>
    <property type="molecule type" value="Genomic_DNA"/>
</dbReference>
<evidence type="ECO:0000256" key="7">
    <source>
        <dbReference type="ARBA" id="ARBA00049442"/>
    </source>
</evidence>
<feature type="binding site" evidence="8">
    <location>
        <begin position="153"/>
        <end position="158"/>
    </location>
    <ligand>
        <name>NADP(+)</name>
        <dbReference type="ChEBI" id="CHEBI:58349"/>
    </ligand>
</feature>
<dbReference type="CDD" id="cd01065">
    <property type="entry name" value="NAD_bind_Shikimate_DH"/>
    <property type="match status" value="1"/>
</dbReference>
<dbReference type="GO" id="GO:0009073">
    <property type="term" value="P:aromatic amino acid family biosynthetic process"/>
    <property type="evidence" value="ECO:0007669"/>
    <property type="project" value="UniProtKB-KW"/>
</dbReference>
<evidence type="ECO:0000256" key="4">
    <source>
        <dbReference type="ARBA" id="ARBA00022857"/>
    </source>
</evidence>
<dbReference type="InterPro" id="IPR046346">
    <property type="entry name" value="Aminoacid_DH-like_N_sf"/>
</dbReference>
<dbReference type="HAMAP" id="MF_00222">
    <property type="entry name" value="Shikimate_DH_AroE"/>
    <property type="match status" value="1"/>
</dbReference>
<dbReference type="PANTHER" id="PTHR21089:SF1">
    <property type="entry name" value="BIFUNCTIONAL 3-DEHYDROQUINATE DEHYDRATASE_SHIKIMATE DEHYDROGENASE, CHLOROPLASTIC"/>
    <property type="match status" value="1"/>
</dbReference>
<feature type="binding site" evidence="8">
    <location>
        <position position="87"/>
    </location>
    <ligand>
        <name>shikimate</name>
        <dbReference type="ChEBI" id="CHEBI:36208"/>
    </ligand>
</feature>
<feature type="binding site" evidence="8">
    <location>
        <begin position="129"/>
        <end position="133"/>
    </location>
    <ligand>
        <name>NADP(+)</name>
        <dbReference type="ChEBI" id="CHEBI:58349"/>
    </ligand>
</feature>
<dbReference type="InterPro" id="IPR036291">
    <property type="entry name" value="NAD(P)-bd_dom_sf"/>
</dbReference>
<dbReference type="Pfam" id="PF01488">
    <property type="entry name" value="Shikimate_DH"/>
    <property type="match status" value="1"/>
</dbReference>
<feature type="domain" description="SDH C-terminal" evidence="11">
    <location>
        <begin position="240"/>
        <end position="269"/>
    </location>
</feature>
<feature type="binding site" evidence="8">
    <location>
        <position position="102"/>
    </location>
    <ligand>
        <name>shikimate</name>
        <dbReference type="ChEBI" id="CHEBI:36208"/>
    </ligand>
</feature>
<dbReference type="Pfam" id="PF08501">
    <property type="entry name" value="Shikimate_dh_N"/>
    <property type="match status" value="1"/>
</dbReference>
<reference evidence="12" key="1">
    <citation type="submission" date="2020-08" db="EMBL/GenBank/DDBJ databases">
        <title>Genome public.</title>
        <authorList>
            <person name="Liu C."/>
            <person name="Sun Q."/>
        </authorList>
    </citation>
    <scope>NUCLEOTIDE SEQUENCE</scope>
    <source>
        <strain evidence="12">BX22</strain>
    </source>
</reference>
<keyword evidence="4 8" id="KW-0521">NADP</keyword>
<evidence type="ECO:0000256" key="5">
    <source>
        <dbReference type="ARBA" id="ARBA00023002"/>
    </source>
</evidence>
<dbReference type="NCBIfam" id="TIGR00507">
    <property type="entry name" value="aroE"/>
    <property type="match status" value="1"/>
</dbReference>
<dbReference type="Pfam" id="PF18317">
    <property type="entry name" value="SDH_C"/>
    <property type="match status" value="1"/>
</dbReference>
<dbReference type="GO" id="GO:0005829">
    <property type="term" value="C:cytosol"/>
    <property type="evidence" value="ECO:0007669"/>
    <property type="project" value="TreeGrafter"/>
</dbReference>
<dbReference type="Gene3D" id="3.40.50.10860">
    <property type="entry name" value="Leucine Dehydrogenase, chain A, domain 1"/>
    <property type="match status" value="1"/>
</dbReference>
<dbReference type="Proteomes" id="UP000637359">
    <property type="component" value="Unassembled WGS sequence"/>
</dbReference>
<dbReference type="AlphaFoldDB" id="A0A923L8Z2"/>
<feature type="binding site" evidence="8">
    <location>
        <begin position="15"/>
        <end position="17"/>
    </location>
    <ligand>
        <name>shikimate</name>
        <dbReference type="ChEBI" id="CHEBI:36208"/>
    </ligand>
</feature>
<evidence type="ECO:0000256" key="8">
    <source>
        <dbReference type="HAMAP-Rule" id="MF_00222"/>
    </source>
</evidence>
<gene>
    <name evidence="8 12" type="primary">aroE</name>
    <name evidence="12" type="ORF">H8S33_18540</name>
</gene>
<feature type="active site" description="Proton acceptor" evidence="8">
    <location>
        <position position="66"/>
    </location>
</feature>
<comment type="pathway">
    <text evidence="1 8">Metabolic intermediate biosynthesis; chorismate biosynthesis; chorismate from D-erythrose 4-phosphate and phosphoenolpyruvate: step 4/7.</text>
</comment>
<dbReference type="PANTHER" id="PTHR21089">
    <property type="entry name" value="SHIKIMATE DEHYDROGENASE"/>
    <property type="match status" value="1"/>
</dbReference>
<keyword evidence="13" id="KW-1185">Reference proteome</keyword>
<feature type="binding site" evidence="8">
    <location>
        <position position="62"/>
    </location>
    <ligand>
        <name>shikimate</name>
        <dbReference type="ChEBI" id="CHEBI:36208"/>
    </ligand>
</feature>
<proteinExistence type="inferred from homology"/>
<evidence type="ECO:0000256" key="6">
    <source>
        <dbReference type="ARBA" id="ARBA00023141"/>
    </source>
</evidence>
<dbReference type="EC" id="1.1.1.25" evidence="2 8"/>
<comment type="similarity">
    <text evidence="8">Belongs to the shikimate dehydrogenase family.</text>
</comment>
<keyword evidence="5 8" id="KW-0560">Oxidoreductase</keyword>
<name>A0A923L8Z2_9BACI</name>
<dbReference type="GO" id="GO:0050661">
    <property type="term" value="F:NADP binding"/>
    <property type="evidence" value="ECO:0007669"/>
    <property type="project" value="InterPro"/>
</dbReference>
<dbReference type="Gene3D" id="3.40.50.720">
    <property type="entry name" value="NAD(P)-binding Rossmann-like Domain"/>
    <property type="match status" value="1"/>
</dbReference>
<dbReference type="SUPFAM" id="SSF51735">
    <property type="entry name" value="NAD(P)-binding Rossmann-fold domains"/>
    <property type="match status" value="1"/>
</dbReference>
<feature type="domain" description="Quinate/shikimate 5-dehydrogenase/glutamyl-tRNA reductase" evidence="9">
    <location>
        <begin position="119"/>
        <end position="191"/>
    </location>
</feature>
<dbReference type="InterPro" id="IPR022893">
    <property type="entry name" value="Shikimate_DH_fam"/>
</dbReference>
<sequence length="275" mass="30509">MAYQLGLIGYPIKHSLSPWIHKQFLEEANIQGNYSIFEVREDDLTELVQTIKEKSVTGFNVTFPYKQKIIPLLDDLDPSAKHIGAVNTVLNKEGRLIGYNTDGIGYLRSLEQSFPGLTNNKQVNILIIGAGGAARGIYNALHQAGYSSITIANRTIEKAKGIAQNPKSAILTLDQAEENIATFDLMIQTTNVGMKPNQDDSPIKIDGMKSSTIVSDIIYQPIWTTLLREAKEKGAQIHQGHSMLLYQAQYAFEIWFGLTPSLGNMNSQLKRILEG</sequence>
<evidence type="ECO:0000256" key="2">
    <source>
        <dbReference type="ARBA" id="ARBA00012962"/>
    </source>
</evidence>
<dbReference type="InterPro" id="IPR041121">
    <property type="entry name" value="SDH_C"/>
</dbReference>
<dbReference type="RefSeq" id="WP_186871468.1">
    <property type="nucleotide sequence ID" value="NZ_JACOOL010000021.1"/>
</dbReference>
<feature type="binding site" evidence="8">
    <location>
        <position position="219"/>
    </location>
    <ligand>
        <name>shikimate</name>
        <dbReference type="ChEBI" id="CHEBI:36208"/>
    </ligand>
</feature>
<evidence type="ECO:0000256" key="3">
    <source>
        <dbReference type="ARBA" id="ARBA00022605"/>
    </source>
</evidence>
<feature type="domain" description="Shikimate dehydrogenase substrate binding N-terminal" evidence="10">
    <location>
        <begin position="7"/>
        <end position="89"/>
    </location>
</feature>
<dbReference type="GO" id="GO:0008652">
    <property type="term" value="P:amino acid biosynthetic process"/>
    <property type="evidence" value="ECO:0007669"/>
    <property type="project" value="UniProtKB-KW"/>
</dbReference>
<dbReference type="NCBIfam" id="NF001319">
    <property type="entry name" value="PRK00258.3-3"/>
    <property type="match status" value="1"/>
</dbReference>
<keyword evidence="6 8" id="KW-0057">Aromatic amino acid biosynthesis</keyword>
<dbReference type="GO" id="GO:0004764">
    <property type="term" value="F:shikimate 3-dehydrogenase (NADP+) activity"/>
    <property type="evidence" value="ECO:0007669"/>
    <property type="project" value="UniProtKB-UniRule"/>
</dbReference>
<evidence type="ECO:0000259" key="11">
    <source>
        <dbReference type="Pfam" id="PF18317"/>
    </source>
</evidence>
<dbReference type="GO" id="GO:0009423">
    <property type="term" value="P:chorismate biosynthetic process"/>
    <property type="evidence" value="ECO:0007669"/>
    <property type="project" value="UniProtKB-UniRule"/>
</dbReference>
<comment type="function">
    <text evidence="8">Involved in the biosynthesis of the chorismate, which leads to the biosynthesis of aromatic amino acids. Catalyzes the reversible NADPH linked reduction of 3-dehydroshikimate (DHSA) to yield shikimate (SA).</text>
</comment>
<comment type="subunit">
    <text evidence="8">Homodimer.</text>
</comment>
<evidence type="ECO:0000259" key="9">
    <source>
        <dbReference type="Pfam" id="PF01488"/>
    </source>
</evidence>
<dbReference type="SUPFAM" id="SSF53223">
    <property type="entry name" value="Aminoacid dehydrogenase-like, N-terminal domain"/>
    <property type="match status" value="1"/>
</dbReference>
<evidence type="ECO:0000313" key="12">
    <source>
        <dbReference type="EMBL" id="MBC5638772.1"/>
    </source>
</evidence>
<comment type="caution">
    <text evidence="8">Lacks conserved residue(s) required for the propagation of feature annotation.</text>
</comment>
<evidence type="ECO:0000256" key="1">
    <source>
        <dbReference type="ARBA" id="ARBA00004871"/>
    </source>
</evidence>
<protein>
    <recommendedName>
        <fullName evidence="2 8">Shikimate dehydrogenase (NADP(+))</fullName>
        <shortName evidence="8">SDH</shortName>
        <ecNumber evidence="2 8">1.1.1.25</ecNumber>
    </recommendedName>
</protein>